<dbReference type="InterPro" id="IPR017393">
    <property type="entry name" value="Sfh1/SNF5"/>
</dbReference>
<dbReference type="GO" id="GO:0000228">
    <property type="term" value="C:nuclear chromosome"/>
    <property type="evidence" value="ECO:0007669"/>
    <property type="project" value="InterPro"/>
</dbReference>
<keyword evidence="6 8" id="KW-0804">Transcription</keyword>
<dbReference type="PANTHER" id="PTHR10019">
    <property type="entry name" value="SNF5"/>
    <property type="match status" value="1"/>
</dbReference>
<evidence type="ECO:0000256" key="1">
    <source>
        <dbReference type="ARBA" id="ARBA00004123"/>
    </source>
</evidence>
<dbReference type="Proteomes" id="UP000198287">
    <property type="component" value="Unassembled WGS sequence"/>
</dbReference>
<keyword evidence="11" id="KW-1185">Reference proteome</keyword>
<accession>A0A226CXR7</accession>
<dbReference type="PIRSF" id="PIRSF038126">
    <property type="entry name" value="SWI_SNF"/>
    <property type="match status" value="1"/>
</dbReference>
<dbReference type="GO" id="GO:0003677">
    <property type="term" value="F:DNA binding"/>
    <property type="evidence" value="ECO:0007669"/>
    <property type="project" value="UniProtKB-KW"/>
</dbReference>
<dbReference type="EMBL" id="LNIX01000048">
    <property type="protein sequence ID" value="OXA38122.1"/>
    <property type="molecule type" value="Genomic_DNA"/>
</dbReference>
<feature type="domain" description="SWI/SNF Subunit INI1 DNA binding" evidence="9">
    <location>
        <begin position="9"/>
        <end position="89"/>
    </location>
</feature>
<evidence type="ECO:0000256" key="8">
    <source>
        <dbReference type="PIRNR" id="PIRNR038126"/>
    </source>
</evidence>
<evidence type="ECO:0000313" key="11">
    <source>
        <dbReference type="Proteomes" id="UP000198287"/>
    </source>
</evidence>
<dbReference type="Pfam" id="PF21459">
    <property type="entry name" value="INI1_DNA-bd"/>
    <property type="match status" value="1"/>
</dbReference>
<proteinExistence type="inferred from homology"/>
<evidence type="ECO:0000256" key="2">
    <source>
        <dbReference type="ARBA" id="ARBA00010239"/>
    </source>
</evidence>
<comment type="similarity">
    <text evidence="2 8">Belongs to the SNF5 family.</text>
</comment>
<organism evidence="10 11">
    <name type="scientific">Folsomia candida</name>
    <name type="common">Springtail</name>
    <dbReference type="NCBI Taxonomy" id="158441"/>
    <lineage>
        <taxon>Eukaryota</taxon>
        <taxon>Metazoa</taxon>
        <taxon>Ecdysozoa</taxon>
        <taxon>Arthropoda</taxon>
        <taxon>Hexapoda</taxon>
        <taxon>Collembola</taxon>
        <taxon>Entomobryomorpha</taxon>
        <taxon>Isotomoidea</taxon>
        <taxon>Isotomidae</taxon>
        <taxon>Proisotominae</taxon>
        <taxon>Folsomia</taxon>
    </lineage>
</organism>
<evidence type="ECO:0000256" key="3">
    <source>
        <dbReference type="ARBA" id="ARBA00023015"/>
    </source>
</evidence>
<evidence type="ECO:0000259" key="9">
    <source>
        <dbReference type="Pfam" id="PF21459"/>
    </source>
</evidence>
<keyword evidence="7 8" id="KW-0539">Nucleus</keyword>
<comment type="caution">
    <text evidence="10">The sequence shown here is derived from an EMBL/GenBank/DDBJ whole genome shotgun (WGS) entry which is preliminary data.</text>
</comment>
<reference evidence="10 11" key="1">
    <citation type="submission" date="2015-12" db="EMBL/GenBank/DDBJ databases">
        <title>The genome of Folsomia candida.</title>
        <authorList>
            <person name="Faddeeva A."/>
            <person name="Derks M.F."/>
            <person name="Anvar Y."/>
            <person name="Smit S."/>
            <person name="Van Straalen N."/>
            <person name="Roelofs D."/>
        </authorList>
    </citation>
    <scope>NUCLEOTIDE SEQUENCE [LARGE SCALE GENOMIC DNA]</scope>
    <source>
        <strain evidence="10 11">VU population</strain>
        <tissue evidence="10">Whole body</tissue>
    </source>
</reference>
<dbReference type="InterPro" id="IPR048664">
    <property type="entry name" value="INI1_DNA-bd"/>
</dbReference>
<keyword evidence="4" id="KW-0238">DNA-binding</keyword>
<sequence>MSIRTYGNKPVSFQLEDGGDHYCIGSEVGNYLRLFRGALYKKYPGLSRRLVTGDERKKLTELGLSQHCIASSISLIRACEVSDILDGNDEMYKAISVSAVEQPALRDAKQKKPTQWVPSLPNSSHLDAVPQATQISRSQVSSKKVRTFPMCFDDTDPYSISENAQQPEILVPIRLDMEIEGQKLRDTFTWNKNEMLVTPEQFAEVLCDDLDINPTMFIPAISQSIRQQVDAYAFPTDNLLEDQSDQRVIIKLNIHVGNTSLNDQIEWDMGEKENSPEQFANRLCAELGLGGEFVTAISYSIRGQLSWHQRTYAFSEAPLQTVETPFRQHGDSDSWAPFLETLTDAEMEKKIRDQDRNTRRMRRLVNSTPGW</sequence>
<dbReference type="InterPro" id="IPR006939">
    <property type="entry name" value="SNF5"/>
</dbReference>
<protein>
    <submittedName>
        <fullName evidence="10">SWI/SNF-related matrix-associated actin-dependent regulator of chromatin subfamily B member 1</fullName>
    </submittedName>
</protein>
<dbReference type="STRING" id="158441.A0A226CXR7"/>
<name>A0A226CXR7_FOLCA</name>
<dbReference type="AlphaFoldDB" id="A0A226CXR7"/>
<dbReference type="CDD" id="cd21086">
    <property type="entry name" value="WH_NTD_SMARCB1"/>
    <property type="match status" value="1"/>
</dbReference>
<gene>
    <name evidence="10" type="ORF">Fcan01_27092</name>
</gene>
<keyword evidence="5" id="KW-0010">Activator</keyword>
<dbReference type="OrthoDB" id="515064at2759"/>
<evidence type="ECO:0000313" key="10">
    <source>
        <dbReference type="EMBL" id="OXA38122.1"/>
    </source>
</evidence>
<evidence type="ECO:0000256" key="4">
    <source>
        <dbReference type="ARBA" id="ARBA00023125"/>
    </source>
</evidence>
<dbReference type="OMA" id="PPWVPTM"/>
<evidence type="ECO:0000256" key="7">
    <source>
        <dbReference type="ARBA" id="ARBA00023242"/>
    </source>
</evidence>
<keyword evidence="3 8" id="KW-0805">Transcription regulation</keyword>
<comment type="subcellular location">
    <subcellularLocation>
        <location evidence="1 8">Nucleus</location>
    </subcellularLocation>
</comment>
<evidence type="ECO:0000256" key="6">
    <source>
        <dbReference type="ARBA" id="ARBA00023163"/>
    </source>
</evidence>
<dbReference type="GO" id="GO:0006338">
    <property type="term" value="P:chromatin remodeling"/>
    <property type="evidence" value="ECO:0007669"/>
    <property type="project" value="InterPro"/>
</dbReference>
<dbReference type="Pfam" id="PF04855">
    <property type="entry name" value="SNF5"/>
    <property type="match status" value="1"/>
</dbReference>
<evidence type="ECO:0000256" key="5">
    <source>
        <dbReference type="ARBA" id="ARBA00023159"/>
    </source>
</evidence>